<dbReference type="EMBL" id="JAKVQD010000003">
    <property type="protein sequence ID" value="MCH4552897.1"/>
    <property type="molecule type" value="Genomic_DNA"/>
</dbReference>
<dbReference type="CDD" id="cd11669">
    <property type="entry name" value="TTHB210-like"/>
    <property type="match status" value="1"/>
</dbReference>
<keyword evidence="1" id="KW-0732">Signal</keyword>
<sequence>MKTLINNLKKVMALVIVFSFCSCSTNDELSNASTSTNSSLKTSSDKFNVFKGPEVQYLNGKARSWISINKEGFPLELAIEFTPDVLVDLPIPTDGEMVMPENNILPGTLVEDGATVLPLHSKAKEVTPFEHIGLNFQPMGHDPGFNVPHFDLHFYAITLEERLAIPTYDQNNQDIVDAFNLFPDPTKMPNDYVKPPLIQASYPNMGKHWLPISWFIGSNTFTHIMVYGSYAQKNTFTEPMITVDYLLSGEEFSGTYSQPLTFEEPGNNYPTKYNIYHDELNGNIYITLSDFVTR</sequence>
<name>A0ABS9RLC8_9FLAO</name>
<reference evidence="2" key="1">
    <citation type="submission" date="2022-02" db="EMBL/GenBank/DDBJ databases">
        <title>Aestuariibaculum sp., a marine bacterium isolated from sediment in Guangxi.</title>
        <authorList>
            <person name="Ying J."/>
        </authorList>
    </citation>
    <scope>NUCLEOTIDE SEQUENCE</scope>
    <source>
        <strain evidence="2">L182</strain>
    </source>
</reference>
<comment type="caution">
    <text evidence="2">The sequence shown here is derived from an EMBL/GenBank/DDBJ whole genome shotgun (WGS) entry which is preliminary data.</text>
</comment>
<accession>A0ABS9RLC8</accession>
<feature type="chain" id="PRO_5047528699" description="DUF5602 domain-containing protein" evidence="1">
    <location>
        <begin position="26"/>
        <end position="294"/>
    </location>
</feature>
<evidence type="ECO:0000313" key="3">
    <source>
        <dbReference type="Proteomes" id="UP001156141"/>
    </source>
</evidence>
<feature type="signal peptide" evidence="1">
    <location>
        <begin position="1"/>
        <end position="25"/>
    </location>
</feature>
<dbReference type="PROSITE" id="PS51257">
    <property type="entry name" value="PROKAR_LIPOPROTEIN"/>
    <property type="match status" value="1"/>
</dbReference>
<gene>
    <name evidence="2" type="ORF">MKW35_09710</name>
</gene>
<dbReference type="InterPro" id="IPR033786">
    <property type="entry name" value="TTHB210-like"/>
</dbReference>
<evidence type="ECO:0000313" key="2">
    <source>
        <dbReference type="EMBL" id="MCH4552897.1"/>
    </source>
</evidence>
<organism evidence="2 3">
    <name type="scientific">Aestuariibaculum lutulentum</name>
    <dbReference type="NCBI Taxonomy" id="2920935"/>
    <lineage>
        <taxon>Bacteria</taxon>
        <taxon>Pseudomonadati</taxon>
        <taxon>Bacteroidota</taxon>
        <taxon>Flavobacteriia</taxon>
        <taxon>Flavobacteriales</taxon>
        <taxon>Flavobacteriaceae</taxon>
    </lineage>
</organism>
<evidence type="ECO:0000256" key="1">
    <source>
        <dbReference type="SAM" id="SignalP"/>
    </source>
</evidence>
<protein>
    <recommendedName>
        <fullName evidence="4">DUF5602 domain-containing protein</fullName>
    </recommendedName>
</protein>
<proteinExistence type="predicted"/>
<evidence type="ECO:0008006" key="4">
    <source>
        <dbReference type="Google" id="ProtNLM"/>
    </source>
</evidence>
<dbReference type="Proteomes" id="UP001156141">
    <property type="component" value="Unassembled WGS sequence"/>
</dbReference>
<keyword evidence="3" id="KW-1185">Reference proteome</keyword>
<dbReference type="RefSeq" id="WP_240573284.1">
    <property type="nucleotide sequence ID" value="NZ_CP136709.1"/>
</dbReference>